<evidence type="ECO:0000313" key="2">
    <source>
        <dbReference type="Proteomes" id="UP000424752"/>
    </source>
</evidence>
<accession>A0A6I6EQA6</accession>
<dbReference type="Pfam" id="PF07081">
    <property type="entry name" value="DUF1349"/>
    <property type="match status" value="1"/>
</dbReference>
<dbReference type="Proteomes" id="UP000424752">
    <property type="component" value="Chromosome"/>
</dbReference>
<gene>
    <name evidence="1" type="ORF">GN242_03435</name>
</gene>
<dbReference type="RefSeq" id="WP_156286914.1">
    <property type="nucleotide sequence ID" value="NZ_CP046509.1"/>
</dbReference>
<dbReference type="AlphaFoldDB" id="A0A6I6EQA6"/>
<dbReference type="PANTHER" id="PTHR35332">
    <property type="entry name" value="REGULATION OF ENOLASE PROTEIN 1"/>
    <property type="match status" value="1"/>
</dbReference>
<organism evidence="1 2">
    <name type="scientific">Erwinia sorbitola</name>
    <dbReference type="NCBI Taxonomy" id="2681984"/>
    <lineage>
        <taxon>Bacteria</taxon>
        <taxon>Pseudomonadati</taxon>
        <taxon>Pseudomonadota</taxon>
        <taxon>Gammaproteobacteria</taxon>
        <taxon>Enterobacterales</taxon>
        <taxon>Erwiniaceae</taxon>
        <taxon>Erwinia</taxon>
    </lineage>
</organism>
<dbReference type="EMBL" id="CP046509">
    <property type="protein sequence ID" value="QGU86333.1"/>
    <property type="molecule type" value="Genomic_DNA"/>
</dbReference>
<dbReference type="Gene3D" id="2.60.120.200">
    <property type="match status" value="1"/>
</dbReference>
<sequence>MVAIASLGAGGGVWINQPEVYSLDGGKLRFITEHNTDFWAETYYGFQRHTGHAYGFYVEGDFTLQVKVMADFSHLYDQAGIFILDDERHWLKAGIEFNDDVPSIGCVATRVTSDWSTGLFPGDPAMFWMRATLEHKALRIQYSTDGLTWPLLRLLPWPEDKRRFVGVMGCTPERQGLEATFEDFMIAYPQGKSLHDLT</sequence>
<dbReference type="KEGG" id="erwi:GN242_03435"/>
<name>A0A6I6EQA6_9GAMM</name>
<evidence type="ECO:0000313" key="1">
    <source>
        <dbReference type="EMBL" id="QGU86333.1"/>
    </source>
</evidence>
<dbReference type="InterPro" id="IPR013320">
    <property type="entry name" value="ConA-like_dom_sf"/>
</dbReference>
<dbReference type="SUPFAM" id="SSF49899">
    <property type="entry name" value="Concanavalin A-like lectins/glucanases"/>
    <property type="match status" value="1"/>
</dbReference>
<dbReference type="PIRSF" id="PIRSF022704">
    <property type="entry name" value="UCP022704"/>
    <property type="match status" value="1"/>
</dbReference>
<dbReference type="PANTHER" id="PTHR35332:SF2">
    <property type="entry name" value="REGULATION OF ENOLASE PROTEIN 1"/>
    <property type="match status" value="1"/>
</dbReference>
<protein>
    <submittedName>
        <fullName evidence="1">DUF1349 domain-containing protein</fullName>
    </submittedName>
</protein>
<dbReference type="InterPro" id="IPR015987">
    <property type="entry name" value="UCP022704"/>
</dbReference>
<proteinExistence type="predicted"/>
<reference evidence="1 2" key="1">
    <citation type="submission" date="2019-12" db="EMBL/GenBank/DDBJ databases">
        <title>Erwinia sp. nov., isolated from droppings of birds in the Qinghai-Tiebt plateau of China.</title>
        <authorList>
            <person name="Ge Y."/>
        </authorList>
    </citation>
    <scope>NUCLEOTIDE SEQUENCE [LARGE SCALE GENOMIC DNA]</scope>
    <source>
        <strain evidence="1 2">J780</strain>
    </source>
</reference>
<dbReference type="InterPro" id="IPR009784">
    <property type="entry name" value="DUF1349"/>
</dbReference>